<reference evidence="1 2" key="1">
    <citation type="journal article" date="2019" name="Sci. Rep.">
        <title>Orb-weaving spider Araneus ventricosus genome elucidates the spidroin gene catalogue.</title>
        <authorList>
            <person name="Kono N."/>
            <person name="Nakamura H."/>
            <person name="Ohtoshi R."/>
            <person name="Moran D.A.P."/>
            <person name="Shinohara A."/>
            <person name="Yoshida Y."/>
            <person name="Fujiwara M."/>
            <person name="Mori M."/>
            <person name="Tomita M."/>
            <person name="Arakawa K."/>
        </authorList>
    </citation>
    <scope>NUCLEOTIDE SEQUENCE [LARGE SCALE GENOMIC DNA]</scope>
</reference>
<protein>
    <submittedName>
        <fullName evidence="1">Uncharacterized protein</fullName>
    </submittedName>
</protein>
<accession>A0A4Y2GZC8</accession>
<sequence>MNHNGTLVYHPVLKLHEGYLRTRHSEPLADHTKMRNSLSKLQQYISGRVSESNGFNFYKALISGGFGVESRLEFAILLFISRDFAAKQWPLQIVLGKTMLRWFSYSRPLTPV</sequence>
<evidence type="ECO:0000313" key="2">
    <source>
        <dbReference type="Proteomes" id="UP000499080"/>
    </source>
</evidence>
<proteinExistence type="predicted"/>
<evidence type="ECO:0000313" key="1">
    <source>
        <dbReference type="EMBL" id="GBM58185.1"/>
    </source>
</evidence>
<dbReference type="AlphaFoldDB" id="A0A4Y2GZC8"/>
<dbReference type="Proteomes" id="UP000499080">
    <property type="component" value="Unassembled WGS sequence"/>
</dbReference>
<organism evidence="1 2">
    <name type="scientific">Araneus ventricosus</name>
    <name type="common">Orbweaver spider</name>
    <name type="synonym">Epeira ventricosa</name>
    <dbReference type="NCBI Taxonomy" id="182803"/>
    <lineage>
        <taxon>Eukaryota</taxon>
        <taxon>Metazoa</taxon>
        <taxon>Ecdysozoa</taxon>
        <taxon>Arthropoda</taxon>
        <taxon>Chelicerata</taxon>
        <taxon>Arachnida</taxon>
        <taxon>Araneae</taxon>
        <taxon>Araneomorphae</taxon>
        <taxon>Entelegynae</taxon>
        <taxon>Araneoidea</taxon>
        <taxon>Araneidae</taxon>
        <taxon>Araneus</taxon>
    </lineage>
</organism>
<dbReference type="EMBL" id="BGPR01001624">
    <property type="protein sequence ID" value="GBM58185.1"/>
    <property type="molecule type" value="Genomic_DNA"/>
</dbReference>
<name>A0A4Y2GZC8_ARAVE</name>
<keyword evidence="2" id="KW-1185">Reference proteome</keyword>
<comment type="caution">
    <text evidence="1">The sequence shown here is derived from an EMBL/GenBank/DDBJ whole genome shotgun (WGS) entry which is preliminary data.</text>
</comment>
<gene>
    <name evidence="1" type="ORF">AVEN_163948_1</name>
</gene>